<dbReference type="AlphaFoldDB" id="A0A7Y4H901"/>
<dbReference type="GO" id="GO:0006751">
    <property type="term" value="P:glutathione catabolic process"/>
    <property type="evidence" value="ECO:0007669"/>
    <property type="project" value="InterPro"/>
</dbReference>
<keyword evidence="1" id="KW-0456">Lyase</keyword>
<dbReference type="Pfam" id="PF04752">
    <property type="entry name" value="ChaC"/>
    <property type="match status" value="1"/>
</dbReference>
<accession>A0A7Y4H901</accession>
<comment type="caution">
    <text evidence="2">The sequence shown here is derived from an EMBL/GenBank/DDBJ whole genome shotgun (WGS) entry which is preliminary data.</text>
</comment>
<evidence type="ECO:0000256" key="1">
    <source>
        <dbReference type="ARBA" id="ARBA00023239"/>
    </source>
</evidence>
<gene>
    <name evidence="2" type="ORF">HCN50_27095</name>
</gene>
<keyword evidence="2" id="KW-0808">Transferase</keyword>
<dbReference type="GO" id="GO:0016740">
    <property type="term" value="F:transferase activity"/>
    <property type="evidence" value="ECO:0007669"/>
    <property type="project" value="UniProtKB-KW"/>
</dbReference>
<sequence>MSKWRVTSVHRLPRGEILKSWSGHEIKTCEAFAVWIGVGELPLAETARMIASGKGVLGTNREYLVQLATQLEALDIEDPYVAQLYAQMDAGPAA</sequence>
<organism evidence="2 3">
    <name type="scientific">Bradyrhizobium archetypum</name>
    <dbReference type="NCBI Taxonomy" id="2721160"/>
    <lineage>
        <taxon>Bacteria</taxon>
        <taxon>Pseudomonadati</taxon>
        <taxon>Pseudomonadota</taxon>
        <taxon>Alphaproteobacteria</taxon>
        <taxon>Hyphomicrobiales</taxon>
        <taxon>Nitrobacteraceae</taxon>
        <taxon>Bradyrhizobium</taxon>
    </lineage>
</organism>
<dbReference type="InterPro" id="IPR006840">
    <property type="entry name" value="ChaC"/>
</dbReference>
<protein>
    <submittedName>
        <fullName evidence="2">Gamma-glutamylcyclotransferase</fullName>
    </submittedName>
</protein>
<dbReference type="EMBL" id="JAAVLW010000009">
    <property type="protein sequence ID" value="NOJ49871.1"/>
    <property type="molecule type" value="Genomic_DNA"/>
</dbReference>
<reference evidence="2 3" key="1">
    <citation type="submission" date="2020-03" db="EMBL/GenBank/DDBJ databases">
        <title>Bradyrhizobium diversity isolated from nodules of Muelleranthus trifoliolatus.</title>
        <authorList>
            <person name="Klepa M."/>
            <person name="Helene L."/>
            <person name="Hungria M."/>
        </authorList>
    </citation>
    <scope>NUCLEOTIDE SEQUENCE [LARGE SCALE GENOMIC DNA]</scope>
    <source>
        <strain evidence="2 3">WSM 1744</strain>
    </source>
</reference>
<evidence type="ECO:0000313" key="2">
    <source>
        <dbReference type="EMBL" id="NOJ49871.1"/>
    </source>
</evidence>
<dbReference type="Proteomes" id="UP000528734">
    <property type="component" value="Unassembled WGS sequence"/>
</dbReference>
<name>A0A7Y4H901_9BRAD</name>
<evidence type="ECO:0000313" key="3">
    <source>
        <dbReference type="Proteomes" id="UP000528734"/>
    </source>
</evidence>
<proteinExistence type="predicted"/>
<keyword evidence="3" id="KW-1185">Reference proteome</keyword>
<dbReference type="GO" id="GO:0061928">
    <property type="term" value="F:glutathione specific gamma-glutamylcyclotransferase activity"/>
    <property type="evidence" value="ECO:0007669"/>
    <property type="project" value="InterPro"/>
</dbReference>